<feature type="signal peptide" evidence="1">
    <location>
        <begin position="1"/>
        <end position="22"/>
    </location>
</feature>
<evidence type="ECO:0000256" key="1">
    <source>
        <dbReference type="SAM" id="SignalP"/>
    </source>
</evidence>
<sequence length="150" mass="17003">MNYLNIFVLIIATVILTIEVSAMPCKPCVIIRVAPSTSRIRKPASRTKCTRYAKSNLVKNYAKKFVKKYNKENGKKNKFVGVKRARKEFNGKEIHYELLVSTKKGDCSSKKKNDCLENLESDVFEIPKQPGKVILDVQKEGDCGKELKSC</sequence>
<dbReference type="WBParaSite" id="SPAL_0000809050.1">
    <property type="protein sequence ID" value="SPAL_0000809050.1"/>
    <property type="gene ID" value="SPAL_0000809050"/>
</dbReference>
<feature type="chain" id="PRO_5005894864" evidence="1">
    <location>
        <begin position="23"/>
        <end position="150"/>
    </location>
</feature>
<organism evidence="2 3">
    <name type="scientific">Strongyloides papillosus</name>
    <name type="common">Intestinal threadworm</name>
    <dbReference type="NCBI Taxonomy" id="174720"/>
    <lineage>
        <taxon>Eukaryota</taxon>
        <taxon>Metazoa</taxon>
        <taxon>Ecdysozoa</taxon>
        <taxon>Nematoda</taxon>
        <taxon>Chromadorea</taxon>
        <taxon>Rhabditida</taxon>
        <taxon>Tylenchina</taxon>
        <taxon>Panagrolaimomorpha</taxon>
        <taxon>Strongyloidoidea</taxon>
        <taxon>Strongyloididae</taxon>
        <taxon>Strongyloides</taxon>
    </lineage>
</organism>
<protein>
    <submittedName>
        <fullName evidence="3">Cystatin domain-containing protein</fullName>
    </submittedName>
</protein>
<proteinExistence type="predicted"/>
<accession>A0A0N5BQC5</accession>
<name>A0A0N5BQC5_STREA</name>
<keyword evidence="1" id="KW-0732">Signal</keyword>
<dbReference type="Gene3D" id="3.10.450.10">
    <property type="match status" value="1"/>
</dbReference>
<evidence type="ECO:0000313" key="3">
    <source>
        <dbReference type="WBParaSite" id="SPAL_0000809050.1"/>
    </source>
</evidence>
<reference evidence="3" key="1">
    <citation type="submission" date="2017-02" db="UniProtKB">
        <authorList>
            <consortium name="WormBaseParasite"/>
        </authorList>
    </citation>
    <scope>IDENTIFICATION</scope>
</reference>
<dbReference type="Proteomes" id="UP000046392">
    <property type="component" value="Unplaced"/>
</dbReference>
<keyword evidence="2" id="KW-1185">Reference proteome</keyword>
<evidence type="ECO:0000313" key="2">
    <source>
        <dbReference type="Proteomes" id="UP000046392"/>
    </source>
</evidence>
<dbReference type="AlphaFoldDB" id="A0A0N5BQC5"/>